<evidence type="ECO:0000259" key="5">
    <source>
        <dbReference type="PROSITE" id="PS50888"/>
    </source>
</evidence>
<dbReference type="InterPro" id="IPR015660">
    <property type="entry name" value="MASH1/Ascl1a-like"/>
</dbReference>
<accession>A0A443PAT1</accession>
<evidence type="ECO:0000256" key="2">
    <source>
        <dbReference type="ARBA" id="ARBA00023125"/>
    </source>
</evidence>
<keyword evidence="4" id="KW-0175">Coiled coil</keyword>
<dbReference type="AlphaFoldDB" id="A0A443PAT1"/>
<dbReference type="GO" id="GO:0000977">
    <property type="term" value="F:RNA polymerase II transcription regulatory region sequence-specific DNA binding"/>
    <property type="evidence" value="ECO:0007669"/>
    <property type="project" value="TreeGrafter"/>
</dbReference>
<evidence type="ECO:0000256" key="4">
    <source>
        <dbReference type="SAM" id="Coils"/>
    </source>
</evidence>
<dbReference type="Gene3D" id="4.10.280.10">
    <property type="entry name" value="Helix-loop-helix DNA-binding domain"/>
    <property type="match status" value="1"/>
</dbReference>
<dbReference type="PANTHER" id="PTHR13935">
    <property type="entry name" value="ACHAETE-SCUTE TRANSCRIPTION FACTOR-RELATED"/>
    <property type="match status" value="1"/>
</dbReference>
<dbReference type="PANTHER" id="PTHR13935:SF106">
    <property type="entry name" value="ACHAETE-SCUTE COMPLEX PROTEIN T5-RELATED"/>
    <property type="match status" value="1"/>
</dbReference>
<keyword evidence="1" id="KW-0805">Transcription regulation</keyword>
<dbReference type="GO" id="GO:0046983">
    <property type="term" value="F:protein dimerization activity"/>
    <property type="evidence" value="ECO:0007669"/>
    <property type="project" value="InterPro"/>
</dbReference>
<evidence type="ECO:0000313" key="7">
    <source>
        <dbReference type="Proteomes" id="UP000283530"/>
    </source>
</evidence>
<feature type="coiled-coil region" evidence="4">
    <location>
        <begin position="140"/>
        <end position="167"/>
    </location>
</feature>
<dbReference type="SUPFAM" id="SSF47459">
    <property type="entry name" value="HLH, helix-loop-helix DNA-binding domain"/>
    <property type="match status" value="1"/>
</dbReference>
<dbReference type="InterPro" id="IPR036638">
    <property type="entry name" value="HLH_DNA-bd_sf"/>
</dbReference>
<evidence type="ECO:0000256" key="3">
    <source>
        <dbReference type="ARBA" id="ARBA00023163"/>
    </source>
</evidence>
<reference evidence="6 7" key="1">
    <citation type="journal article" date="2019" name="Nat. Plants">
        <title>Stout camphor tree genome fills gaps in understanding of flowering plant genome evolution.</title>
        <authorList>
            <person name="Chaw S.M."/>
            <person name="Liu Y.C."/>
            <person name="Wu Y.W."/>
            <person name="Wang H.Y."/>
            <person name="Lin C.I."/>
            <person name="Wu C.S."/>
            <person name="Ke H.M."/>
            <person name="Chang L.Y."/>
            <person name="Hsu C.Y."/>
            <person name="Yang H.T."/>
            <person name="Sudianto E."/>
            <person name="Hsu M.H."/>
            <person name="Wu K.P."/>
            <person name="Wang L.N."/>
            <person name="Leebens-Mack J.H."/>
            <person name="Tsai I.J."/>
        </authorList>
    </citation>
    <scope>NUCLEOTIDE SEQUENCE [LARGE SCALE GENOMIC DNA]</scope>
    <source>
        <strain evidence="7">cv. Chaw 1501</strain>
        <tissue evidence="6">Young leaves</tissue>
    </source>
</reference>
<dbReference type="GO" id="GO:0000981">
    <property type="term" value="F:DNA-binding transcription factor activity, RNA polymerase II-specific"/>
    <property type="evidence" value="ECO:0007669"/>
    <property type="project" value="TreeGrafter"/>
</dbReference>
<dbReference type="EMBL" id="QPKB01000006">
    <property type="protein sequence ID" value="RWR87877.1"/>
    <property type="molecule type" value="Genomic_DNA"/>
</dbReference>
<evidence type="ECO:0000256" key="1">
    <source>
        <dbReference type="ARBA" id="ARBA00023015"/>
    </source>
</evidence>
<dbReference type="InterPro" id="IPR011598">
    <property type="entry name" value="bHLH_dom"/>
</dbReference>
<protein>
    <submittedName>
        <fullName evidence="6">Transcription factor bHLH36</fullName>
    </submittedName>
</protein>
<comment type="caution">
    <text evidence="6">The sequence shown here is derived from an EMBL/GenBank/DDBJ whole genome shotgun (WGS) entry which is preliminary data.</text>
</comment>
<dbReference type="SMART" id="SM00353">
    <property type="entry name" value="HLH"/>
    <property type="match status" value="1"/>
</dbReference>
<evidence type="ECO:0000313" key="6">
    <source>
        <dbReference type="EMBL" id="RWR87877.1"/>
    </source>
</evidence>
<dbReference type="Pfam" id="PF00010">
    <property type="entry name" value="HLH"/>
    <property type="match status" value="1"/>
</dbReference>
<dbReference type="CDD" id="cd18914">
    <property type="entry name" value="bHLH_AtORG2_like"/>
    <property type="match status" value="1"/>
</dbReference>
<dbReference type="PROSITE" id="PS50888">
    <property type="entry name" value="BHLH"/>
    <property type="match status" value="1"/>
</dbReference>
<name>A0A443PAT1_9MAGN</name>
<gene>
    <name evidence="6" type="ORF">CKAN_01683800</name>
</gene>
<dbReference type="Proteomes" id="UP000283530">
    <property type="component" value="Unassembled WGS sequence"/>
</dbReference>
<feature type="domain" description="BHLH" evidence="5">
    <location>
        <begin position="95"/>
        <end position="150"/>
    </location>
</feature>
<keyword evidence="7" id="KW-1185">Reference proteome</keyword>
<keyword evidence="3" id="KW-0804">Transcription</keyword>
<organism evidence="6 7">
    <name type="scientific">Cinnamomum micranthum f. kanehirae</name>
    <dbReference type="NCBI Taxonomy" id="337451"/>
    <lineage>
        <taxon>Eukaryota</taxon>
        <taxon>Viridiplantae</taxon>
        <taxon>Streptophyta</taxon>
        <taxon>Embryophyta</taxon>
        <taxon>Tracheophyta</taxon>
        <taxon>Spermatophyta</taxon>
        <taxon>Magnoliopsida</taxon>
        <taxon>Magnoliidae</taxon>
        <taxon>Laurales</taxon>
        <taxon>Lauraceae</taxon>
        <taxon>Cinnamomum</taxon>
    </lineage>
</organism>
<keyword evidence="2" id="KW-0238">DNA-binding</keyword>
<sequence length="283" mass="32234">MESKNYASPQNLYFQQGDDLEENFAAPQNLYFQQGDELCFQTSLPHHTHKMQDMLANQPPMSVDTSHDLQSGKSKKLGAPIFHDAEGDESHDVKRKKNVHRIAERQRRQEMSMLYLSLRSLLPLEYLKARNGKRSIIDHMSEAVNYINHLKAKIQQLTEKRDQMRRLITSSSNSGSPQNEGCLLSPHISVRATLNGATVAIVGKKGHEVPLSRVIATLVEEGLNVIRVSTCIKRQSIYSIECEVHTNYLLLLNYGNSMQDLNFTKVFGNFYHRVMIQESIHLG</sequence>
<dbReference type="GO" id="GO:0090575">
    <property type="term" value="C:RNA polymerase II transcription regulator complex"/>
    <property type="evidence" value="ECO:0007669"/>
    <property type="project" value="TreeGrafter"/>
</dbReference>
<proteinExistence type="predicted"/>
<dbReference type="OrthoDB" id="10318633at2759"/>